<dbReference type="PANTHER" id="PTHR48081:SF8">
    <property type="entry name" value="ALPHA_BETA HYDROLASE FOLD-3 DOMAIN-CONTAINING PROTEIN-RELATED"/>
    <property type="match status" value="1"/>
</dbReference>
<evidence type="ECO:0000313" key="3">
    <source>
        <dbReference type="EMBL" id="ORY25006.1"/>
    </source>
</evidence>
<feature type="domain" description="Alpha/beta hydrolase fold-3" evidence="2">
    <location>
        <begin position="76"/>
        <end position="286"/>
    </location>
</feature>
<dbReference type="EMBL" id="MCOG01000216">
    <property type="protein sequence ID" value="ORY25006.1"/>
    <property type="molecule type" value="Genomic_DNA"/>
</dbReference>
<keyword evidence="1 3" id="KW-0378">Hydrolase</keyword>
<dbReference type="InterPro" id="IPR050300">
    <property type="entry name" value="GDXG_lipolytic_enzyme"/>
</dbReference>
<dbReference type="SUPFAM" id="SSF53474">
    <property type="entry name" value="alpha/beta-Hydrolases"/>
    <property type="match status" value="1"/>
</dbReference>
<evidence type="ECO:0000259" key="2">
    <source>
        <dbReference type="Pfam" id="PF07859"/>
    </source>
</evidence>
<dbReference type="GO" id="GO:0016787">
    <property type="term" value="F:hydrolase activity"/>
    <property type="evidence" value="ECO:0007669"/>
    <property type="project" value="UniProtKB-KW"/>
</dbReference>
<name>A0A1Y2ARA3_9FUNG</name>
<reference evidence="3 4" key="1">
    <citation type="submission" date="2016-08" db="EMBL/GenBank/DDBJ databases">
        <title>A Parts List for Fungal Cellulosomes Revealed by Comparative Genomics.</title>
        <authorList>
            <consortium name="DOE Joint Genome Institute"/>
            <person name="Haitjema C.H."/>
            <person name="Gilmore S.P."/>
            <person name="Henske J.K."/>
            <person name="Solomon K.V."/>
            <person name="De Groot R."/>
            <person name="Kuo A."/>
            <person name="Mondo S.J."/>
            <person name="Salamov A.A."/>
            <person name="Labutti K."/>
            <person name="Zhao Z."/>
            <person name="Chiniquy J."/>
            <person name="Barry K."/>
            <person name="Brewer H.M."/>
            <person name="Purvine S.O."/>
            <person name="Wright A.T."/>
            <person name="Boxma B."/>
            <person name="Van Alen T."/>
            <person name="Hackstein J.H."/>
            <person name="Baker S.E."/>
            <person name="Grigoriev I.V."/>
            <person name="O'Malley M.A."/>
        </authorList>
    </citation>
    <scope>NUCLEOTIDE SEQUENCE [LARGE SCALE GENOMIC DNA]</scope>
    <source>
        <strain evidence="3 4">G1</strain>
    </source>
</reference>
<gene>
    <name evidence="3" type="ORF">LY90DRAFT_111886</name>
</gene>
<sequence length="312" mass="36297">MVSIRARLFKLYLRKKFNLNPLVTKDLVQTFRNANEKFLKDVIKEGYSIIRKETEKKVKYVIIKKDSNKPSKKIIYYLHGGAYLIRLTNMYQTFSYPLCDIRDDIEVVLLDYDPAPEQKYPSQLNQAMEIWNEITKEHKPEDIIIGGDSSGGNLGLALIHKLKNEQNVSPKACFFLSPWTDMTCSGESYYTNYQKDIQSGEANEPLTKEKENIIQHSDLFCFTGDADRKDPYISPLFGDFTTFPRSLFFVGSEEMLLDDTLKIVEKIKEKGNEVELVNKEGMFHIYPMYISYLPESREAYEKIKEFIADSFK</sequence>
<dbReference type="PANTHER" id="PTHR48081">
    <property type="entry name" value="AB HYDROLASE SUPERFAMILY PROTEIN C4A8.06C"/>
    <property type="match status" value="1"/>
</dbReference>
<dbReference type="Pfam" id="PF07859">
    <property type="entry name" value="Abhydrolase_3"/>
    <property type="match status" value="1"/>
</dbReference>
<dbReference type="Gene3D" id="3.40.50.1820">
    <property type="entry name" value="alpha/beta hydrolase"/>
    <property type="match status" value="1"/>
</dbReference>
<protein>
    <submittedName>
        <fullName evidence="3">Alpha/beta-hydrolase</fullName>
    </submittedName>
</protein>
<organism evidence="3 4">
    <name type="scientific">Neocallimastix californiae</name>
    <dbReference type="NCBI Taxonomy" id="1754190"/>
    <lineage>
        <taxon>Eukaryota</taxon>
        <taxon>Fungi</taxon>
        <taxon>Fungi incertae sedis</taxon>
        <taxon>Chytridiomycota</taxon>
        <taxon>Chytridiomycota incertae sedis</taxon>
        <taxon>Neocallimastigomycetes</taxon>
        <taxon>Neocallimastigales</taxon>
        <taxon>Neocallimastigaceae</taxon>
        <taxon>Neocallimastix</taxon>
    </lineage>
</organism>
<accession>A0A1Y2ARA3</accession>
<comment type="caution">
    <text evidence="3">The sequence shown here is derived from an EMBL/GenBank/DDBJ whole genome shotgun (WGS) entry which is preliminary data.</text>
</comment>
<dbReference type="OrthoDB" id="408631at2759"/>
<dbReference type="InterPro" id="IPR013094">
    <property type="entry name" value="AB_hydrolase_3"/>
</dbReference>
<proteinExistence type="predicted"/>
<dbReference type="InterPro" id="IPR029058">
    <property type="entry name" value="AB_hydrolase_fold"/>
</dbReference>
<dbReference type="STRING" id="1754190.A0A1Y2ARA3"/>
<dbReference type="AlphaFoldDB" id="A0A1Y2ARA3"/>
<evidence type="ECO:0000256" key="1">
    <source>
        <dbReference type="ARBA" id="ARBA00022801"/>
    </source>
</evidence>
<dbReference type="Proteomes" id="UP000193920">
    <property type="component" value="Unassembled WGS sequence"/>
</dbReference>
<keyword evidence="4" id="KW-1185">Reference proteome</keyword>
<evidence type="ECO:0000313" key="4">
    <source>
        <dbReference type="Proteomes" id="UP000193920"/>
    </source>
</evidence>